<organism evidence="1 2">
    <name type="scientific">Cyclobacterium amurskyense</name>
    <dbReference type="NCBI Taxonomy" id="320787"/>
    <lineage>
        <taxon>Bacteria</taxon>
        <taxon>Pseudomonadati</taxon>
        <taxon>Bacteroidota</taxon>
        <taxon>Cytophagia</taxon>
        <taxon>Cytophagales</taxon>
        <taxon>Cyclobacteriaceae</taxon>
        <taxon>Cyclobacterium</taxon>
    </lineage>
</organism>
<dbReference type="EMBL" id="CP012040">
    <property type="protein sequence ID" value="AKP52554.1"/>
    <property type="molecule type" value="Genomic_DNA"/>
</dbReference>
<accession>A0A0H4PE79</accession>
<sequence length="198" mass="22930">MKNLLVFFLAAFIWSCPLISKGQDLTFVNHSELGLLTGSDNSGPRNNFTFQTFNGFQLTRRHAVGFVTGLDQYANYSVLPLALGWRGVLNPKNKWQMYGAGELGYGSAVFEREEVNEWGQHNWRKGGVMGQVTIGFRYKTKKANFWTLSVSLKRQFSYFYTGNPSRLSPNRNRPEDWNYFEVDKVTFNNLVYRIGYWF</sequence>
<dbReference type="AlphaFoldDB" id="A0A0H4PE79"/>
<dbReference type="Proteomes" id="UP000036520">
    <property type="component" value="Chromosome"/>
</dbReference>
<proteinExistence type="predicted"/>
<evidence type="ECO:0000313" key="1">
    <source>
        <dbReference type="EMBL" id="AKP52554.1"/>
    </source>
</evidence>
<dbReference type="RefSeq" id="WP_048642756.1">
    <property type="nucleotide sequence ID" value="NZ_CP012040.1"/>
</dbReference>
<evidence type="ECO:0000313" key="2">
    <source>
        <dbReference type="Proteomes" id="UP000036520"/>
    </source>
</evidence>
<name>A0A0H4PE79_9BACT</name>
<dbReference type="KEGG" id="camu:CA2015_3156"/>
<dbReference type="STRING" id="320787.CA2015_3156"/>
<reference evidence="1 2" key="1">
    <citation type="submission" date="2015-07" db="EMBL/GenBank/DDBJ databases">
        <authorList>
            <person name="Kim K.M."/>
        </authorList>
    </citation>
    <scope>NUCLEOTIDE SEQUENCE [LARGE SCALE GENOMIC DNA]</scope>
    <source>
        <strain evidence="1 2">KCTC 12363</strain>
    </source>
</reference>
<gene>
    <name evidence="1" type="ORF">CA2015_3156</name>
</gene>
<dbReference type="OrthoDB" id="823563at2"/>
<protein>
    <submittedName>
        <fullName evidence="1">Uncharacterized protein</fullName>
    </submittedName>
</protein>
<keyword evidence="2" id="KW-1185">Reference proteome</keyword>